<evidence type="ECO:0000256" key="1">
    <source>
        <dbReference type="SAM" id="MobiDB-lite"/>
    </source>
</evidence>
<organism evidence="2 3">
    <name type="scientific">Physocladia obscura</name>
    <dbReference type="NCBI Taxonomy" id="109957"/>
    <lineage>
        <taxon>Eukaryota</taxon>
        <taxon>Fungi</taxon>
        <taxon>Fungi incertae sedis</taxon>
        <taxon>Chytridiomycota</taxon>
        <taxon>Chytridiomycota incertae sedis</taxon>
        <taxon>Chytridiomycetes</taxon>
        <taxon>Chytridiales</taxon>
        <taxon>Chytriomycetaceae</taxon>
        <taxon>Physocladia</taxon>
    </lineage>
</organism>
<dbReference type="AlphaFoldDB" id="A0AAD5T1G4"/>
<proteinExistence type="predicted"/>
<comment type="caution">
    <text evidence="2">The sequence shown here is derived from an EMBL/GenBank/DDBJ whole genome shotgun (WGS) entry which is preliminary data.</text>
</comment>
<evidence type="ECO:0000313" key="2">
    <source>
        <dbReference type="EMBL" id="KAJ3112311.1"/>
    </source>
</evidence>
<feature type="region of interest" description="Disordered" evidence="1">
    <location>
        <begin position="38"/>
        <end position="67"/>
    </location>
</feature>
<name>A0AAD5T1G4_9FUNG</name>
<evidence type="ECO:0000313" key="3">
    <source>
        <dbReference type="Proteomes" id="UP001211907"/>
    </source>
</evidence>
<accession>A0AAD5T1G4</accession>
<sequence length="135" mass="14582">MVSPQSTTTDITATHAQVSHIESLDELQDVLEKLPEIKLDEAETTETFGSDEKSDQSTSAESAIEPKKNKRLSAMVLGLKKTMSDWVSGEPGTGVGAVAAEPTSPTLKFAGLKVDQKVKDEMDTMFNNLEIKVSL</sequence>
<reference evidence="2" key="1">
    <citation type="submission" date="2020-05" db="EMBL/GenBank/DDBJ databases">
        <title>Phylogenomic resolution of chytrid fungi.</title>
        <authorList>
            <person name="Stajich J.E."/>
            <person name="Amses K."/>
            <person name="Simmons R."/>
            <person name="Seto K."/>
            <person name="Myers J."/>
            <person name="Bonds A."/>
            <person name="Quandt C.A."/>
            <person name="Barry K."/>
            <person name="Liu P."/>
            <person name="Grigoriev I."/>
            <person name="Longcore J.E."/>
            <person name="James T.Y."/>
        </authorList>
    </citation>
    <scope>NUCLEOTIDE SEQUENCE</scope>
    <source>
        <strain evidence="2">JEL0513</strain>
    </source>
</reference>
<keyword evidence="3" id="KW-1185">Reference proteome</keyword>
<dbReference type="Proteomes" id="UP001211907">
    <property type="component" value="Unassembled WGS sequence"/>
</dbReference>
<gene>
    <name evidence="2" type="ORF">HK100_002383</name>
</gene>
<protein>
    <submittedName>
        <fullName evidence="2">Uncharacterized protein</fullName>
    </submittedName>
</protein>
<dbReference type="EMBL" id="JADGJH010001556">
    <property type="protein sequence ID" value="KAJ3112311.1"/>
    <property type="molecule type" value="Genomic_DNA"/>
</dbReference>